<organism evidence="2 3">
    <name type="scientific">Ficus carica</name>
    <name type="common">Common fig</name>
    <dbReference type="NCBI Taxonomy" id="3494"/>
    <lineage>
        <taxon>Eukaryota</taxon>
        <taxon>Viridiplantae</taxon>
        <taxon>Streptophyta</taxon>
        <taxon>Embryophyta</taxon>
        <taxon>Tracheophyta</taxon>
        <taxon>Spermatophyta</taxon>
        <taxon>Magnoliopsida</taxon>
        <taxon>eudicotyledons</taxon>
        <taxon>Gunneridae</taxon>
        <taxon>Pentapetalae</taxon>
        <taxon>rosids</taxon>
        <taxon>fabids</taxon>
        <taxon>Rosales</taxon>
        <taxon>Moraceae</taxon>
        <taxon>Ficeae</taxon>
        <taxon>Ficus</taxon>
    </lineage>
</organism>
<reference evidence="2" key="1">
    <citation type="submission" date="2023-07" db="EMBL/GenBank/DDBJ databases">
        <title>draft genome sequence of fig (Ficus carica).</title>
        <authorList>
            <person name="Takahashi T."/>
            <person name="Nishimura K."/>
        </authorList>
    </citation>
    <scope>NUCLEOTIDE SEQUENCE</scope>
</reference>
<proteinExistence type="predicted"/>
<accession>A0AA88CVX2</accession>
<protein>
    <submittedName>
        <fullName evidence="2">Uncharacterized protein</fullName>
    </submittedName>
</protein>
<keyword evidence="3" id="KW-1185">Reference proteome</keyword>
<evidence type="ECO:0000256" key="1">
    <source>
        <dbReference type="SAM" id="MobiDB-lite"/>
    </source>
</evidence>
<evidence type="ECO:0000313" key="3">
    <source>
        <dbReference type="Proteomes" id="UP001187192"/>
    </source>
</evidence>
<dbReference type="EMBL" id="BTGU01007637">
    <property type="protein sequence ID" value="GMN19974.1"/>
    <property type="molecule type" value="Genomic_DNA"/>
</dbReference>
<evidence type="ECO:0000313" key="2">
    <source>
        <dbReference type="EMBL" id="GMN19974.1"/>
    </source>
</evidence>
<gene>
    <name evidence="2" type="ORF">TIFTF001_049973</name>
</gene>
<comment type="caution">
    <text evidence="2">The sequence shown here is derived from an EMBL/GenBank/DDBJ whole genome shotgun (WGS) entry which is preliminary data.</text>
</comment>
<sequence>MAPKRRLNGIGDRQERHKNSTQPQMPDMTQFFAGTANMFQQRSEQMRMQAEHQAQLQREQFRQQMEMQSQQF</sequence>
<name>A0AA88CVX2_FICCA</name>
<feature type="region of interest" description="Disordered" evidence="1">
    <location>
        <begin position="1"/>
        <end position="28"/>
    </location>
</feature>
<feature type="compositionally biased region" description="Low complexity" evidence="1">
    <location>
        <begin position="53"/>
        <end position="72"/>
    </location>
</feature>
<dbReference type="AlphaFoldDB" id="A0AA88CVX2"/>
<feature type="region of interest" description="Disordered" evidence="1">
    <location>
        <begin position="42"/>
        <end position="72"/>
    </location>
</feature>
<dbReference type="Proteomes" id="UP001187192">
    <property type="component" value="Unassembled WGS sequence"/>
</dbReference>